<accession>A0A4Q8AJ47</accession>
<gene>
    <name evidence="4" type="ORF">EV379_0799</name>
</gene>
<comment type="caution">
    <text evidence="4">The sequence shown here is derived from an EMBL/GenBank/DDBJ whole genome shotgun (WGS) entry which is preliminary data.</text>
</comment>
<dbReference type="OrthoDB" id="3254248at2"/>
<keyword evidence="1" id="KW-0597">Phosphoprotein</keyword>
<protein>
    <recommendedName>
        <fullName evidence="3">FHA domain-containing protein</fullName>
    </recommendedName>
</protein>
<dbReference type="Proteomes" id="UP000291483">
    <property type="component" value="Unassembled WGS sequence"/>
</dbReference>
<evidence type="ECO:0000313" key="5">
    <source>
        <dbReference type="Proteomes" id="UP000291483"/>
    </source>
</evidence>
<evidence type="ECO:0000313" key="4">
    <source>
        <dbReference type="EMBL" id="RZU64502.1"/>
    </source>
</evidence>
<evidence type="ECO:0000259" key="3">
    <source>
        <dbReference type="PROSITE" id="PS50006"/>
    </source>
</evidence>
<reference evidence="4 5" key="1">
    <citation type="submission" date="2019-02" db="EMBL/GenBank/DDBJ databases">
        <title>Sequencing the genomes of 1000 actinobacteria strains.</title>
        <authorList>
            <person name="Klenk H.-P."/>
        </authorList>
    </citation>
    <scope>NUCLEOTIDE SEQUENCE [LARGE SCALE GENOMIC DNA]</scope>
    <source>
        <strain evidence="4 5">DSM 18319</strain>
    </source>
</reference>
<dbReference type="InterPro" id="IPR000253">
    <property type="entry name" value="FHA_dom"/>
</dbReference>
<dbReference type="SUPFAM" id="SSF49879">
    <property type="entry name" value="SMAD/FHA domain"/>
    <property type="match status" value="1"/>
</dbReference>
<feature type="domain" description="FHA" evidence="3">
    <location>
        <begin position="117"/>
        <end position="171"/>
    </location>
</feature>
<evidence type="ECO:0000256" key="2">
    <source>
        <dbReference type="SAM" id="MobiDB-lite"/>
    </source>
</evidence>
<feature type="compositionally biased region" description="Polar residues" evidence="2">
    <location>
        <begin position="22"/>
        <end position="31"/>
    </location>
</feature>
<dbReference type="InterPro" id="IPR008984">
    <property type="entry name" value="SMAD_FHA_dom_sf"/>
</dbReference>
<name>A0A4Q8AJ47_9MICO</name>
<evidence type="ECO:0000256" key="1">
    <source>
        <dbReference type="ARBA" id="ARBA00022553"/>
    </source>
</evidence>
<dbReference type="RefSeq" id="WP_130504994.1">
    <property type="nucleotide sequence ID" value="NZ_SHLC01000001.1"/>
</dbReference>
<keyword evidence="5" id="KW-1185">Reference proteome</keyword>
<dbReference type="PROSITE" id="PS50006">
    <property type="entry name" value="FHA_DOMAIN"/>
    <property type="match status" value="1"/>
</dbReference>
<dbReference type="Pfam" id="PF00498">
    <property type="entry name" value="FHA"/>
    <property type="match status" value="1"/>
</dbReference>
<dbReference type="CDD" id="cd00060">
    <property type="entry name" value="FHA"/>
    <property type="match status" value="1"/>
</dbReference>
<dbReference type="AlphaFoldDB" id="A0A4Q8AJ47"/>
<sequence>MNCQICGAELPSDALFCGECGSSTSATPQSRQRADARPSDTTVIQSLRPRQSTGIISVSLDGGTLGSGALETGSPAATAEEAVEAVVAPSEPRGAASGISFMLQFSTGETFDVSGNGLIGRRPLPQAQERFDHLIQITDPGRSVSKSHLEFGQHEGELWVSDRASGNGTIVRRPDGTEIVCEAGRRYLVGRGTRVEIGEQFFVIA</sequence>
<proteinExistence type="predicted"/>
<organism evidence="4 5">
    <name type="scientific">Microterricola gilva</name>
    <dbReference type="NCBI Taxonomy" id="393267"/>
    <lineage>
        <taxon>Bacteria</taxon>
        <taxon>Bacillati</taxon>
        <taxon>Actinomycetota</taxon>
        <taxon>Actinomycetes</taxon>
        <taxon>Micrococcales</taxon>
        <taxon>Microbacteriaceae</taxon>
        <taxon>Microterricola</taxon>
    </lineage>
</organism>
<feature type="region of interest" description="Disordered" evidence="2">
    <location>
        <begin position="22"/>
        <end position="43"/>
    </location>
</feature>
<dbReference type="EMBL" id="SHLC01000001">
    <property type="protein sequence ID" value="RZU64502.1"/>
    <property type="molecule type" value="Genomic_DNA"/>
</dbReference>
<dbReference type="Gene3D" id="2.60.200.20">
    <property type="match status" value="1"/>
</dbReference>